<comment type="caution">
    <text evidence="1">The sequence shown here is derived from an EMBL/GenBank/DDBJ whole genome shotgun (WGS) entry which is preliminary data.</text>
</comment>
<gene>
    <name evidence="1" type="ORF">IAC96_05900</name>
</gene>
<protein>
    <submittedName>
        <fullName evidence="1">DUF1836 domain-containing protein</fullName>
    </submittedName>
</protein>
<evidence type="ECO:0000313" key="2">
    <source>
        <dbReference type="Proteomes" id="UP000824201"/>
    </source>
</evidence>
<dbReference type="EMBL" id="DVHN01000064">
    <property type="protein sequence ID" value="HIR88467.1"/>
    <property type="molecule type" value="Genomic_DNA"/>
</dbReference>
<dbReference type="Proteomes" id="UP000824201">
    <property type="component" value="Unassembled WGS sequence"/>
</dbReference>
<reference evidence="1" key="1">
    <citation type="submission" date="2020-10" db="EMBL/GenBank/DDBJ databases">
        <authorList>
            <person name="Gilroy R."/>
        </authorList>
    </citation>
    <scope>NUCLEOTIDE SEQUENCE</scope>
    <source>
        <strain evidence="1">ChiW13-3771</strain>
    </source>
</reference>
<sequence length="193" mass="22991">MKNDELFDIFINKLSNMSYIHAKDIPHIDLYMDQLTTFMEDNLSQMKRYPEDKILTKTMINNYTKNKLLPPPNKKKYSTDHMVLLIFIYYFKSFLPINDIQKVLEPLLEQAKAGDFSKLESIYSHIFSFEKSEMNSLKEDLKRKLELSKTAFSNYPEEERANLQKFMLICLLGFDIYLKKQMIETILDVKEEE</sequence>
<proteinExistence type="predicted"/>
<dbReference type="PANTHER" id="PTHR40056:SF1">
    <property type="entry name" value="DUF1836 DOMAIN-CONTAINING PROTEIN"/>
    <property type="match status" value="1"/>
</dbReference>
<dbReference type="InterPro" id="IPR014975">
    <property type="entry name" value="DUF1836"/>
</dbReference>
<name>A0A9D1EDM8_9FIRM</name>
<reference evidence="1" key="2">
    <citation type="journal article" date="2021" name="PeerJ">
        <title>Extensive microbial diversity within the chicken gut microbiome revealed by metagenomics and culture.</title>
        <authorList>
            <person name="Gilroy R."/>
            <person name="Ravi A."/>
            <person name="Getino M."/>
            <person name="Pursley I."/>
            <person name="Horton D.L."/>
            <person name="Alikhan N.F."/>
            <person name="Baker D."/>
            <person name="Gharbi K."/>
            <person name="Hall N."/>
            <person name="Watson M."/>
            <person name="Adriaenssens E.M."/>
            <person name="Foster-Nyarko E."/>
            <person name="Jarju S."/>
            <person name="Secka A."/>
            <person name="Antonio M."/>
            <person name="Oren A."/>
            <person name="Chaudhuri R.R."/>
            <person name="La Ragione R."/>
            <person name="Hildebrand F."/>
            <person name="Pallen M.J."/>
        </authorList>
    </citation>
    <scope>NUCLEOTIDE SEQUENCE</scope>
    <source>
        <strain evidence="1">ChiW13-3771</strain>
    </source>
</reference>
<dbReference type="AlphaFoldDB" id="A0A9D1EDM8"/>
<accession>A0A9D1EDM8</accession>
<evidence type="ECO:0000313" key="1">
    <source>
        <dbReference type="EMBL" id="HIR88467.1"/>
    </source>
</evidence>
<organism evidence="1 2">
    <name type="scientific">Candidatus Fimimorpha faecalis</name>
    <dbReference type="NCBI Taxonomy" id="2840824"/>
    <lineage>
        <taxon>Bacteria</taxon>
        <taxon>Bacillati</taxon>
        <taxon>Bacillota</taxon>
        <taxon>Clostridia</taxon>
        <taxon>Eubacteriales</taxon>
        <taxon>Candidatus Fimimorpha</taxon>
    </lineage>
</organism>
<dbReference type="PANTHER" id="PTHR40056">
    <property type="entry name" value="HYPOTHETICAL CYTOSOLIC PROTEIN"/>
    <property type="match status" value="1"/>
</dbReference>
<dbReference type="Pfam" id="PF08876">
    <property type="entry name" value="DUF1836"/>
    <property type="match status" value="1"/>
</dbReference>